<reference evidence="9" key="1">
    <citation type="journal article" date="2020" name="PLoS Negl. Trop. Dis.">
        <title>High-quality nuclear genome for Sarcoptes scabiei-A critical resource for a neglected parasite.</title>
        <authorList>
            <person name="Korhonen P.K."/>
            <person name="Gasser R.B."/>
            <person name="Ma G."/>
            <person name="Wang T."/>
            <person name="Stroehlein A.J."/>
            <person name="Young N.D."/>
            <person name="Ang C.S."/>
            <person name="Fernando D.D."/>
            <person name="Lu H.C."/>
            <person name="Taylor S."/>
            <person name="Reynolds S.L."/>
            <person name="Mofiz E."/>
            <person name="Najaraj S.H."/>
            <person name="Gowda H."/>
            <person name="Madugundu A."/>
            <person name="Renuse S."/>
            <person name="Holt D."/>
            <person name="Pandey A."/>
            <person name="Papenfuss A.T."/>
            <person name="Fischer K."/>
        </authorList>
    </citation>
    <scope>NUCLEOTIDE SEQUENCE [LARGE SCALE GENOMIC DNA]</scope>
</reference>
<dbReference type="EMBL" id="WVUK01000055">
    <property type="protein sequence ID" value="KAF7493547.1"/>
    <property type="molecule type" value="Genomic_DNA"/>
</dbReference>
<keyword evidence="5 7" id="KW-0326">Glycosidase</keyword>
<dbReference type="EnsemblMetazoa" id="SSS_1727s_mrna">
    <property type="protein sequence ID" value="KAF7493547.1"/>
    <property type="gene ID" value="SSS_1727"/>
</dbReference>
<dbReference type="Gene3D" id="3.40.1790.10">
    <property type="entry name" value="Indigoidine synthase domain"/>
    <property type="match status" value="1"/>
</dbReference>
<reference evidence="8" key="3">
    <citation type="submission" date="2022-06" db="UniProtKB">
        <authorList>
            <consortium name="EnsemblMetazoa"/>
        </authorList>
    </citation>
    <scope>IDENTIFICATION</scope>
</reference>
<keyword evidence="2" id="KW-0378">Hydrolase</keyword>
<feature type="region of interest" description="Disordered" evidence="6">
    <location>
        <begin position="323"/>
        <end position="362"/>
    </location>
</feature>
<evidence type="ECO:0000313" key="9">
    <source>
        <dbReference type="Proteomes" id="UP000070412"/>
    </source>
</evidence>
<evidence type="ECO:0000256" key="2">
    <source>
        <dbReference type="ARBA" id="ARBA00022801"/>
    </source>
</evidence>
<feature type="compositionally biased region" description="Polar residues" evidence="6">
    <location>
        <begin position="349"/>
        <end position="362"/>
    </location>
</feature>
<dbReference type="GO" id="GO:0046872">
    <property type="term" value="F:metal ion binding"/>
    <property type="evidence" value="ECO:0007669"/>
    <property type="project" value="UniProtKB-KW"/>
</dbReference>
<dbReference type="OrthoDB" id="198885at2759"/>
<evidence type="ECO:0000256" key="4">
    <source>
        <dbReference type="ARBA" id="ARBA00023239"/>
    </source>
</evidence>
<protein>
    <submittedName>
        <fullName evidence="7">Pseudouridine-5'-phosphate glycosidase</fullName>
    </submittedName>
</protein>
<dbReference type="PANTHER" id="PTHR42909">
    <property type="entry name" value="ZGC:136858"/>
    <property type="match status" value="1"/>
</dbReference>
<accession>A0A834RB82</accession>
<gene>
    <name evidence="7" type="ORF">SSS_1727</name>
</gene>
<evidence type="ECO:0000256" key="1">
    <source>
        <dbReference type="ARBA" id="ARBA00022723"/>
    </source>
</evidence>
<dbReference type="InterPro" id="IPR022830">
    <property type="entry name" value="Indigdn_synthA-like"/>
</dbReference>
<reference evidence="7" key="2">
    <citation type="submission" date="2020-01" db="EMBL/GenBank/DDBJ databases">
        <authorList>
            <person name="Korhonen P.K.K."/>
            <person name="Guangxu M.G."/>
            <person name="Wang T.W."/>
            <person name="Stroehlein A.J.S."/>
            <person name="Young N.D."/>
            <person name="Ang C.-S.A."/>
            <person name="Fernando D.W.F."/>
            <person name="Lu H.L."/>
            <person name="Taylor S.T."/>
            <person name="Ehtesham M.E.M."/>
            <person name="Najaraj S.H.N."/>
            <person name="Harsha G.H.G."/>
            <person name="Madugundu A.M."/>
            <person name="Renuse S.R."/>
            <person name="Holt D.H."/>
            <person name="Pandey A.P."/>
            <person name="Papenfuss A.P."/>
            <person name="Gasser R.B.G."/>
            <person name="Fischer K.F."/>
        </authorList>
    </citation>
    <scope>NUCLEOTIDE SEQUENCE</scope>
    <source>
        <strain evidence="7">SSS_KF_BRIS2020</strain>
    </source>
</reference>
<dbReference type="GO" id="GO:0005737">
    <property type="term" value="C:cytoplasm"/>
    <property type="evidence" value="ECO:0007669"/>
    <property type="project" value="TreeGrafter"/>
</dbReference>
<dbReference type="PANTHER" id="PTHR42909:SF1">
    <property type="entry name" value="CARBOHYDRATE KINASE PFKB DOMAIN-CONTAINING PROTEIN"/>
    <property type="match status" value="1"/>
</dbReference>
<dbReference type="Pfam" id="PF04227">
    <property type="entry name" value="Indigoidine_A"/>
    <property type="match status" value="1"/>
</dbReference>
<dbReference type="GO" id="GO:0016798">
    <property type="term" value="F:hydrolase activity, acting on glycosyl bonds"/>
    <property type="evidence" value="ECO:0007669"/>
    <property type="project" value="UniProtKB-KW"/>
</dbReference>
<dbReference type="InterPro" id="IPR007342">
    <property type="entry name" value="PsuG"/>
</dbReference>
<dbReference type="Proteomes" id="UP000070412">
    <property type="component" value="Unassembled WGS sequence"/>
</dbReference>
<proteinExistence type="predicted"/>
<evidence type="ECO:0000256" key="3">
    <source>
        <dbReference type="ARBA" id="ARBA00023211"/>
    </source>
</evidence>
<organism evidence="7">
    <name type="scientific">Sarcoptes scabiei</name>
    <name type="common">Itch mite</name>
    <name type="synonym">Acarus scabiei</name>
    <dbReference type="NCBI Taxonomy" id="52283"/>
    <lineage>
        <taxon>Eukaryota</taxon>
        <taxon>Metazoa</taxon>
        <taxon>Ecdysozoa</taxon>
        <taxon>Arthropoda</taxon>
        <taxon>Chelicerata</taxon>
        <taxon>Arachnida</taxon>
        <taxon>Acari</taxon>
        <taxon>Acariformes</taxon>
        <taxon>Sarcoptiformes</taxon>
        <taxon>Astigmata</taxon>
        <taxon>Psoroptidia</taxon>
        <taxon>Sarcoptoidea</taxon>
        <taxon>Sarcoptidae</taxon>
        <taxon>Sarcoptinae</taxon>
        <taxon>Sarcoptes</taxon>
    </lineage>
</organism>
<name>A0A834RB82_SARSC</name>
<feature type="compositionally biased region" description="Polar residues" evidence="6">
    <location>
        <begin position="323"/>
        <end position="341"/>
    </location>
</feature>
<evidence type="ECO:0000313" key="8">
    <source>
        <dbReference type="EnsemblMetazoa" id="KAF7493547.1"/>
    </source>
</evidence>
<dbReference type="SUPFAM" id="SSF110581">
    <property type="entry name" value="Indigoidine synthase A-like"/>
    <property type="match status" value="1"/>
</dbReference>
<dbReference type="GO" id="GO:0004730">
    <property type="term" value="F:pseudouridylate synthase activity"/>
    <property type="evidence" value="ECO:0007669"/>
    <property type="project" value="InterPro"/>
</dbReference>
<keyword evidence="1" id="KW-0479">Metal-binding</keyword>
<sequence>MKLNQLERLAIKGLETTTIYLLNLKQIFTSILEMNDNGMKWEVKLNQSWSGGTTVSATSYISDLVGIKIFVTGGIGGVHREAETTFDISADLEELSRTPTLIVSAGIKSILDIEKTLEVLETKGVCVAVYQGESTGNINRYEFPAFFTPNSGLTVSYNFDTTKSVAELMLLHEELELKSGILLAVPNRINDQDMVENQEKIEKALQIALEEIGEKKIAGKSVTPYLLSRISSLTDEKSLRLNERLILNNAEIGSQIAKDYCQLISNNNDYLMNEIDDCSQHHHHYPHYLVPHNQNDYRDLRNQRSNHSMLDTYIKNMNENHSIRTKSASSRPINKSSTNGNELLHRKFSTQSKPVGYRTDNN</sequence>
<keyword evidence="9" id="KW-1185">Reference proteome</keyword>
<evidence type="ECO:0000256" key="5">
    <source>
        <dbReference type="ARBA" id="ARBA00023295"/>
    </source>
</evidence>
<dbReference type="AlphaFoldDB" id="A0A834RB82"/>
<evidence type="ECO:0000313" key="7">
    <source>
        <dbReference type="EMBL" id="KAF7493547.1"/>
    </source>
</evidence>
<keyword evidence="4" id="KW-0456">Lyase</keyword>
<keyword evidence="3" id="KW-0464">Manganese</keyword>
<evidence type="ECO:0000256" key="6">
    <source>
        <dbReference type="SAM" id="MobiDB-lite"/>
    </source>
</evidence>